<protein>
    <recommendedName>
        <fullName evidence="1">CAP-Gly domain-containing protein</fullName>
    </recommendedName>
</protein>
<evidence type="ECO:0000313" key="3">
    <source>
        <dbReference type="Proteomes" id="UP000007879"/>
    </source>
</evidence>
<dbReference type="RefSeq" id="XP_019860461.1">
    <property type="nucleotide sequence ID" value="XM_020004902.1"/>
</dbReference>
<sequence length="187" mass="20786">MAWLFWKKKKKKKKNHDELIAINPSMIRAPDRDSLYGLRETNGIYGGASYIDTYDAVVSDTRQALPQSPANPHSQFTLGSMVCIDVQKGDPLYGVVKWVGTLTDYPETIAGVELEKTINGGTDGTYYGTRFFTCPPGKGYFCPVNALKQDTRYMAQNESSLVPNFQSIETCDYGVTMMGVYAADVHI</sequence>
<dbReference type="GeneID" id="109588791"/>
<reference evidence="3" key="1">
    <citation type="journal article" date="2010" name="Nature">
        <title>The Amphimedon queenslandica genome and the evolution of animal complexity.</title>
        <authorList>
            <person name="Srivastava M."/>
            <person name="Simakov O."/>
            <person name="Chapman J."/>
            <person name="Fahey B."/>
            <person name="Gauthier M.E."/>
            <person name="Mitros T."/>
            <person name="Richards G.S."/>
            <person name="Conaco C."/>
            <person name="Dacre M."/>
            <person name="Hellsten U."/>
            <person name="Larroux C."/>
            <person name="Putnam N.H."/>
            <person name="Stanke M."/>
            <person name="Adamska M."/>
            <person name="Darling A."/>
            <person name="Degnan S.M."/>
            <person name="Oakley T.H."/>
            <person name="Plachetzki D.C."/>
            <person name="Zhai Y."/>
            <person name="Adamski M."/>
            <person name="Calcino A."/>
            <person name="Cummins S.F."/>
            <person name="Goodstein D.M."/>
            <person name="Harris C."/>
            <person name="Jackson D.J."/>
            <person name="Leys S.P."/>
            <person name="Shu S."/>
            <person name="Woodcroft B.J."/>
            <person name="Vervoort M."/>
            <person name="Kosik K.S."/>
            <person name="Manning G."/>
            <person name="Degnan B.M."/>
            <person name="Rokhsar D.S."/>
        </authorList>
    </citation>
    <scope>NUCLEOTIDE SEQUENCE [LARGE SCALE GENOMIC DNA]</scope>
</reference>
<dbReference type="SMART" id="SM01052">
    <property type="entry name" value="CAP_GLY"/>
    <property type="match status" value="1"/>
</dbReference>
<name>A0AAN0JUC7_AMPQE</name>
<dbReference type="InterPro" id="IPR036859">
    <property type="entry name" value="CAP-Gly_dom_sf"/>
</dbReference>
<keyword evidence="3" id="KW-1185">Reference proteome</keyword>
<accession>A0AAN0JUC7</accession>
<organism evidence="2 3">
    <name type="scientific">Amphimedon queenslandica</name>
    <name type="common">Sponge</name>
    <dbReference type="NCBI Taxonomy" id="400682"/>
    <lineage>
        <taxon>Eukaryota</taxon>
        <taxon>Metazoa</taxon>
        <taxon>Porifera</taxon>
        <taxon>Demospongiae</taxon>
        <taxon>Heteroscleromorpha</taxon>
        <taxon>Haplosclerida</taxon>
        <taxon>Niphatidae</taxon>
        <taxon>Amphimedon</taxon>
    </lineage>
</organism>
<dbReference type="Pfam" id="PF01302">
    <property type="entry name" value="CAP_GLY"/>
    <property type="match status" value="1"/>
</dbReference>
<dbReference type="EnsemblMetazoa" id="XM_020004902.1">
    <property type="protein sequence ID" value="XP_019860461.1"/>
    <property type="gene ID" value="LOC109588791"/>
</dbReference>
<dbReference type="SUPFAM" id="SSF74924">
    <property type="entry name" value="Cap-Gly domain"/>
    <property type="match status" value="1"/>
</dbReference>
<dbReference type="PROSITE" id="PS50245">
    <property type="entry name" value="CAP_GLY_2"/>
    <property type="match status" value="1"/>
</dbReference>
<dbReference type="Proteomes" id="UP000007879">
    <property type="component" value="Unassembled WGS sequence"/>
</dbReference>
<dbReference type="InterPro" id="IPR000938">
    <property type="entry name" value="CAP-Gly_domain"/>
</dbReference>
<dbReference type="AlphaFoldDB" id="A0AAN0JUC7"/>
<dbReference type="KEGG" id="aqu:109588791"/>
<evidence type="ECO:0000313" key="2">
    <source>
        <dbReference type="EnsemblMetazoa" id="XP_019860461.1"/>
    </source>
</evidence>
<reference evidence="2" key="2">
    <citation type="submission" date="2024-06" db="UniProtKB">
        <authorList>
            <consortium name="EnsemblMetazoa"/>
        </authorList>
    </citation>
    <scope>IDENTIFICATION</scope>
</reference>
<dbReference type="Gene3D" id="2.30.30.190">
    <property type="entry name" value="CAP Gly-rich-like domain"/>
    <property type="match status" value="1"/>
</dbReference>
<proteinExistence type="predicted"/>
<evidence type="ECO:0000259" key="1">
    <source>
        <dbReference type="PROSITE" id="PS50245"/>
    </source>
</evidence>
<feature type="domain" description="CAP-Gly" evidence="1">
    <location>
        <begin position="100"/>
        <end position="143"/>
    </location>
</feature>